<proteinExistence type="predicted"/>
<protein>
    <submittedName>
        <fullName evidence="1">Uncharacterized protein</fullName>
    </submittedName>
</protein>
<evidence type="ECO:0000313" key="1">
    <source>
        <dbReference type="EMBL" id="MCQ4813579.1"/>
    </source>
</evidence>
<organism evidence="1 2">
    <name type="scientific">Cloacibacillus evryensis</name>
    <dbReference type="NCBI Taxonomy" id="508460"/>
    <lineage>
        <taxon>Bacteria</taxon>
        <taxon>Thermotogati</taxon>
        <taxon>Synergistota</taxon>
        <taxon>Synergistia</taxon>
        <taxon>Synergistales</taxon>
        <taxon>Synergistaceae</taxon>
        <taxon>Cloacibacillus</taxon>
    </lineage>
</organism>
<dbReference type="EMBL" id="JANFYT010000006">
    <property type="protein sequence ID" value="MCQ4813579.1"/>
    <property type="molecule type" value="Genomic_DNA"/>
</dbReference>
<evidence type="ECO:0000313" key="2">
    <source>
        <dbReference type="Proteomes" id="UP001205919"/>
    </source>
</evidence>
<reference evidence="1 2" key="1">
    <citation type="submission" date="2022-06" db="EMBL/GenBank/DDBJ databases">
        <title>Isolation of gut microbiota from human fecal samples.</title>
        <authorList>
            <person name="Pamer E.G."/>
            <person name="Barat B."/>
            <person name="Waligurski E."/>
            <person name="Medina S."/>
            <person name="Paddock L."/>
            <person name="Mostad J."/>
        </authorList>
    </citation>
    <scope>NUCLEOTIDE SEQUENCE [LARGE SCALE GENOMIC DNA]</scope>
    <source>
        <strain evidence="1 2">DFI.9.90</strain>
    </source>
</reference>
<name>A0AAW5K1E7_9BACT</name>
<gene>
    <name evidence="1" type="ORF">NE630_03955</name>
</gene>
<dbReference type="Proteomes" id="UP001205919">
    <property type="component" value="Unassembled WGS sequence"/>
</dbReference>
<accession>A0AAW5K1E7</accession>
<comment type="caution">
    <text evidence="1">The sequence shown here is derived from an EMBL/GenBank/DDBJ whole genome shotgun (WGS) entry which is preliminary data.</text>
</comment>
<dbReference type="RefSeq" id="WP_256181613.1">
    <property type="nucleotide sequence ID" value="NZ_JANFYT010000006.1"/>
</dbReference>
<keyword evidence="2" id="KW-1185">Reference proteome</keyword>
<dbReference type="AlphaFoldDB" id="A0AAW5K1E7"/>
<sequence length="185" mass="19957">MDGAWEIKADYRDEKYYSTADQSEHEIKELGVEPDAAWTQTKPTDSAAIWQNGAWVVPFAVKQSRKKAEILAYYDHVMAQAKQGYSGGEIDTWDIQRKGAADILAGNTSTTEAQFVATLAANRSAASGQTITAVYLAQRIQANVAAAQALNLAALGKQQGQYDLASAATTEAELDAIVCSFDMEA</sequence>